<sequence>MSNIAVSERKEEAIEAHDIYLAEPVLWAKNVLGIELWTMQRQILEAIRDNERVAVRSCFGSGKTYTASIAALWFLYNFLPSTVVTTAPTGRQVKEILWREIAQRFGAARFPLDGDLLTTQLTLDTKWFAIGMSTDNPEAFQGLHNKNVLAVVDEASGVSTEIFTALENPMASGNAHLLLIGNPTQQTGGFRDAFKADSGFKTFHISAFDTPNFTELGITRKDIEDGTWMAKQNNKPLPYPTLVSPEWVAGRYKAWGPGSYLYQVRVEGEFPQQGVNNLFALD</sequence>
<feature type="non-terminal residue" evidence="1">
    <location>
        <position position="282"/>
    </location>
</feature>
<accession>A0A0F9FZA1</accession>
<reference evidence="1" key="1">
    <citation type="journal article" date="2015" name="Nature">
        <title>Complex archaea that bridge the gap between prokaryotes and eukaryotes.</title>
        <authorList>
            <person name="Spang A."/>
            <person name="Saw J.H."/>
            <person name="Jorgensen S.L."/>
            <person name="Zaremba-Niedzwiedzka K."/>
            <person name="Martijn J."/>
            <person name="Lind A.E."/>
            <person name="van Eijk R."/>
            <person name="Schleper C."/>
            <person name="Guy L."/>
            <person name="Ettema T.J."/>
        </authorList>
    </citation>
    <scope>NUCLEOTIDE SEQUENCE</scope>
</reference>
<protein>
    <recommendedName>
        <fullName evidence="2">Helicase domain-containing protein</fullName>
    </recommendedName>
</protein>
<dbReference type="EMBL" id="LAZR01030488">
    <property type="protein sequence ID" value="KKL56452.1"/>
    <property type="molecule type" value="Genomic_DNA"/>
</dbReference>
<dbReference type="Pfam" id="PF13245">
    <property type="entry name" value="AAA_19"/>
    <property type="match status" value="1"/>
</dbReference>
<comment type="caution">
    <text evidence="1">The sequence shown here is derived from an EMBL/GenBank/DDBJ whole genome shotgun (WGS) entry which is preliminary data.</text>
</comment>
<dbReference type="SUPFAM" id="SSF52540">
    <property type="entry name" value="P-loop containing nucleoside triphosphate hydrolases"/>
    <property type="match status" value="1"/>
</dbReference>
<evidence type="ECO:0000313" key="1">
    <source>
        <dbReference type="EMBL" id="KKL56452.1"/>
    </source>
</evidence>
<gene>
    <name evidence="1" type="ORF">LCGC14_2245230</name>
</gene>
<evidence type="ECO:0008006" key="2">
    <source>
        <dbReference type="Google" id="ProtNLM"/>
    </source>
</evidence>
<organism evidence="1">
    <name type="scientific">marine sediment metagenome</name>
    <dbReference type="NCBI Taxonomy" id="412755"/>
    <lineage>
        <taxon>unclassified sequences</taxon>
        <taxon>metagenomes</taxon>
        <taxon>ecological metagenomes</taxon>
    </lineage>
</organism>
<name>A0A0F9FZA1_9ZZZZ</name>
<proteinExistence type="predicted"/>
<dbReference type="Gene3D" id="3.40.50.300">
    <property type="entry name" value="P-loop containing nucleotide triphosphate hydrolases"/>
    <property type="match status" value="1"/>
</dbReference>
<dbReference type="InterPro" id="IPR027417">
    <property type="entry name" value="P-loop_NTPase"/>
</dbReference>
<dbReference type="AlphaFoldDB" id="A0A0F9FZA1"/>